<feature type="region of interest" description="Disordered" evidence="1">
    <location>
        <begin position="369"/>
        <end position="401"/>
    </location>
</feature>
<feature type="region of interest" description="Disordered" evidence="1">
    <location>
        <begin position="465"/>
        <end position="484"/>
    </location>
</feature>
<sequence>MSQLLRHIGLTPAQLLLCSACTQSPLGEDLRIIVSCADQIHRKDSVRSSLAKFAILFYSAFRALSSLASDRNLPRAGVGRIGNRPEAIDVISADDENDLESISFMSRSGAQRAGCKQLSDESPTLDLAINSQLPVLILPNVSERSLSQPQIMLLDSLLRSTAHHSTDFIESKLLQLTSPASASSQEAPPPGFPITSFVNDYGTFKRSRQPASPTTMRCVLVIFSFLLAAVQLMGRVTEAMPPTLCISNPIEEVPLRVRKVCAALSSIYELAGAMESYLDTEGHPQKEIKIAYNCVLLQFYHKGMNVTFQPTITNGTAAPVVGIKGVALSPQKAPMMNGLKALLDERPTPNSSTRWQEYASVLRNNACERGKARRRRRGALKELSADSYKSQSSDNGTARVSRHRVRLMDALMERHHHDARREPAPRRWINVDSFNYRQMTHVMSKDFPAPACTARNRYPTETVHWTVSKRSPQPPTTPKIGADPAPTELEYLYSESVDRCETPEIHQAFTDVSANKYKGTLGTATQAGLSKPSPQPLTSDHTEDRRRSSPNGTCLCSRG</sequence>
<name>A0A9P0AF02_BEMTA</name>
<gene>
    <name evidence="2" type="ORF">BEMITA_LOCUS8012</name>
</gene>
<proteinExistence type="predicted"/>
<feature type="compositionally biased region" description="Polar residues" evidence="1">
    <location>
        <begin position="549"/>
        <end position="559"/>
    </location>
</feature>
<feature type="region of interest" description="Disordered" evidence="1">
    <location>
        <begin position="523"/>
        <end position="559"/>
    </location>
</feature>
<dbReference type="Proteomes" id="UP001152759">
    <property type="component" value="Chromosome 4"/>
</dbReference>
<dbReference type="EMBL" id="OU963865">
    <property type="protein sequence ID" value="CAH0389152.1"/>
    <property type="molecule type" value="Genomic_DNA"/>
</dbReference>
<evidence type="ECO:0000313" key="2">
    <source>
        <dbReference type="EMBL" id="CAH0389152.1"/>
    </source>
</evidence>
<feature type="compositionally biased region" description="Polar residues" evidence="1">
    <location>
        <begin position="387"/>
        <end position="398"/>
    </location>
</feature>
<dbReference type="AlphaFoldDB" id="A0A9P0AF02"/>
<evidence type="ECO:0000256" key="1">
    <source>
        <dbReference type="SAM" id="MobiDB-lite"/>
    </source>
</evidence>
<organism evidence="2 3">
    <name type="scientific">Bemisia tabaci</name>
    <name type="common">Sweetpotato whitefly</name>
    <name type="synonym">Aleurodes tabaci</name>
    <dbReference type="NCBI Taxonomy" id="7038"/>
    <lineage>
        <taxon>Eukaryota</taxon>
        <taxon>Metazoa</taxon>
        <taxon>Ecdysozoa</taxon>
        <taxon>Arthropoda</taxon>
        <taxon>Hexapoda</taxon>
        <taxon>Insecta</taxon>
        <taxon>Pterygota</taxon>
        <taxon>Neoptera</taxon>
        <taxon>Paraneoptera</taxon>
        <taxon>Hemiptera</taxon>
        <taxon>Sternorrhyncha</taxon>
        <taxon>Aleyrodoidea</taxon>
        <taxon>Aleyrodidae</taxon>
        <taxon>Aleyrodinae</taxon>
        <taxon>Bemisia</taxon>
    </lineage>
</organism>
<accession>A0A9P0AF02</accession>
<evidence type="ECO:0000313" key="3">
    <source>
        <dbReference type="Proteomes" id="UP001152759"/>
    </source>
</evidence>
<reference evidence="2" key="1">
    <citation type="submission" date="2021-12" db="EMBL/GenBank/DDBJ databases">
        <authorList>
            <person name="King R."/>
        </authorList>
    </citation>
    <scope>NUCLEOTIDE SEQUENCE</scope>
</reference>
<keyword evidence="3" id="KW-1185">Reference proteome</keyword>
<protein>
    <submittedName>
        <fullName evidence="2">Uncharacterized protein</fullName>
    </submittedName>
</protein>